<name>A0A2I0V9A4_9ASPA</name>
<dbReference type="AlphaFoldDB" id="A0A2I0V9A4"/>
<protein>
    <submittedName>
        <fullName evidence="1">Uncharacterized protein</fullName>
    </submittedName>
</protein>
<evidence type="ECO:0000313" key="2">
    <source>
        <dbReference type="Proteomes" id="UP000233837"/>
    </source>
</evidence>
<organism evidence="1 2">
    <name type="scientific">Dendrobium catenatum</name>
    <dbReference type="NCBI Taxonomy" id="906689"/>
    <lineage>
        <taxon>Eukaryota</taxon>
        <taxon>Viridiplantae</taxon>
        <taxon>Streptophyta</taxon>
        <taxon>Embryophyta</taxon>
        <taxon>Tracheophyta</taxon>
        <taxon>Spermatophyta</taxon>
        <taxon>Magnoliopsida</taxon>
        <taxon>Liliopsida</taxon>
        <taxon>Asparagales</taxon>
        <taxon>Orchidaceae</taxon>
        <taxon>Epidendroideae</taxon>
        <taxon>Malaxideae</taxon>
        <taxon>Dendrobiinae</taxon>
        <taxon>Dendrobium</taxon>
    </lineage>
</organism>
<keyword evidence="2" id="KW-1185">Reference proteome</keyword>
<dbReference type="Proteomes" id="UP000233837">
    <property type="component" value="Unassembled WGS sequence"/>
</dbReference>
<evidence type="ECO:0000313" key="1">
    <source>
        <dbReference type="EMBL" id="PKU59997.1"/>
    </source>
</evidence>
<gene>
    <name evidence="1" type="ORF">MA16_Dca028364</name>
</gene>
<dbReference type="EMBL" id="KZ505275">
    <property type="protein sequence ID" value="PKU59997.1"/>
    <property type="molecule type" value="Genomic_DNA"/>
</dbReference>
<sequence>MDKIITKRPLVNIFPSHLQRKLIQPLVFSLYASGCGLSWMKLRSEFINMATNSQAPRISRATTFLTEYEP</sequence>
<reference evidence="1 2" key="2">
    <citation type="journal article" date="2017" name="Nature">
        <title>The Apostasia genome and the evolution of orchids.</title>
        <authorList>
            <person name="Zhang G.Q."/>
            <person name="Liu K.W."/>
            <person name="Li Z."/>
            <person name="Lohaus R."/>
            <person name="Hsiao Y.Y."/>
            <person name="Niu S.C."/>
            <person name="Wang J.Y."/>
            <person name="Lin Y.C."/>
            <person name="Xu Q."/>
            <person name="Chen L.J."/>
            <person name="Yoshida K."/>
            <person name="Fujiwara S."/>
            <person name="Wang Z.W."/>
            <person name="Zhang Y.Q."/>
            <person name="Mitsuda N."/>
            <person name="Wang M."/>
            <person name="Liu G.H."/>
            <person name="Pecoraro L."/>
            <person name="Huang H.X."/>
            <person name="Xiao X.J."/>
            <person name="Lin M."/>
            <person name="Wu X.Y."/>
            <person name="Wu W.L."/>
            <person name="Chen Y.Y."/>
            <person name="Chang S.B."/>
            <person name="Sakamoto S."/>
            <person name="Ohme-Takagi M."/>
            <person name="Yagi M."/>
            <person name="Zeng S.J."/>
            <person name="Shen C.Y."/>
            <person name="Yeh C.M."/>
            <person name="Luo Y.B."/>
            <person name="Tsai W.C."/>
            <person name="Van de Peer Y."/>
            <person name="Liu Z.J."/>
        </authorList>
    </citation>
    <scope>NUCLEOTIDE SEQUENCE [LARGE SCALE GENOMIC DNA]</scope>
    <source>
        <tissue evidence="1">The whole plant</tissue>
    </source>
</reference>
<accession>A0A2I0V9A4</accession>
<proteinExistence type="predicted"/>
<reference evidence="1 2" key="1">
    <citation type="journal article" date="2016" name="Sci. Rep.">
        <title>The Dendrobium catenatum Lindl. genome sequence provides insights into polysaccharide synthase, floral development and adaptive evolution.</title>
        <authorList>
            <person name="Zhang G.Q."/>
            <person name="Xu Q."/>
            <person name="Bian C."/>
            <person name="Tsai W.C."/>
            <person name="Yeh C.M."/>
            <person name="Liu K.W."/>
            <person name="Yoshida K."/>
            <person name="Zhang L.S."/>
            <person name="Chang S.B."/>
            <person name="Chen F."/>
            <person name="Shi Y."/>
            <person name="Su Y.Y."/>
            <person name="Zhang Y.Q."/>
            <person name="Chen L.J."/>
            <person name="Yin Y."/>
            <person name="Lin M."/>
            <person name="Huang H."/>
            <person name="Deng H."/>
            <person name="Wang Z.W."/>
            <person name="Zhu S.L."/>
            <person name="Zhao X."/>
            <person name="Deng C."/>
            <person name="Niu S.C."/>
            <person name="Huang J."/>
            <person name="Wang M."/>
            <person name="Liu G.H."/>
            <person name="Yang H.J."/>
            <person name="Xiao X.J."/>
            <person name="Hsiao Y.Y."/>
            <person name="Wu W.L."/>
            <person name="Chen Y.Y."/>
            <person name="Mitsuda N."/>
            <person name="Ohme-Takagi M."/>
            <person name="Luo Y.B."/>
            <person name="Van de Peer Y."/>
            <person name="Liu Z.J."/>
        </authorList>
    </citation>
    <scope>NUCLEOTIDE SEQUENCE [LARGE SCALE GENOMIC DNA]</scope>
    <source>
        <tissue evidence="1">The whole plant</tissue>
    </source>
</reference>